<dbReference type="SUPFAM" id="SSF50104">
    <property type="entry name" value="Translation proteins SH3-like domain"/>
    <property type="match status" value="1"/>
</dbReference>
<feature type="compositionally biased region" description="Basic and acidic residues" evidence="4">
    <location>
        <begin position="36"/>
        <end position="48"/>
    </location>
</feature>
<dbReference type="Gene3D" id="3.30.70.940">
    <property type="entry name" value="NusG, N-terminal domain"/>
    <property type="match status" value="1"/>
</dbReference>
<keyword evidence="2" id="KW-0805">Transcription regulation</keyword>
<name>A0ABS1CP54_9GAMM</name>
<sequence>MSASAPPGWAGPTSSGRRRVAADAVRPGTSPSSPQDHARSQDRWQPTHEACDARGRSCAAPGAAIRCGCWAARPPGAAVMTARLRWHAVRTKPRQEGVALENLTRQGYEAFLPMIPTVGRRRRRTEAPLFPGYLFVGVKAAEQAYGPIRSTFGVVGLVRFGDHVPELPEAVIAALQEREQRLRDPNAMGLSAGDKVMIVDGPFAGLNGVFEVANGADRVLVLLDLLGRNVSTTLARSDIAPQV</sequence>
<evidence type="ECO:0000256" key="2">
    <source>
        <dbReference type="ARBA" id="ARBA00023015"/>
    </source>
</evidence>
<feature type="region of interest" description="Disordered" evidence="4">
    <location>
        <begin position="1"/>
        <end position="48"/>
    </location>
</feature>
<dbReference type="PANTHER" id="PTHR30265">
    <property type="entry name" value="RHO-INTERACTING TRANSCRIPTION TERMINATION FACTOR NUSG"/>
    <property type="match status" value="1"/>
</dbReference>
<dbReference type="Pfam" id="PF02357">
    <property type="entry name" value="NusG"/>
    <property type="match status" value="1"/>
</dbReference>
<protein>
    <recommendedName>
        <fullName evidence="5">NusG-like N-terminal domain-containing protein</fullName>
    </recommendedName>
</protein>
<dbReference type="InterPro" id="IPR008991">
    <property type="entry name" value="Translation_prot_SH3-like_sf"/>
</dbReference>
<dbReference type="InterPro" id="IPR036735">
    <property type="entry name" value="NGN_dom_sf"/>
</dbReference>
<dbReference type="Proteomes" id="UP000748752">
    <property type="component" value="Unassembled WGS sequence"/>
</dbReference>
<keyword evidence="3" id="KW-0804">Transcription</keyword>
<keyword evidence="1" id="KW-0889">Transcription antitermination</keyword>
<accession>A0ABS1CP54</accession>
<keyword evidence="7" id="KW-1185">Reference proteome</keyword>
<evidence type="ECO:0000313" key="7">
    <source>
        <dbReference type="Proteomes" id="UP000748752"/>
    </source>
</evidence>
<evidence type="ECO:0000256" key="3">
    <source>
        <dbReference type="ARBA" id="ARBA00023163"/>
    </source>
</evidence>
<proteinExistence type="predicted"/>
<comment type="caution">
    <text evidence="6">The sequence shown here is derived from an EMBL/GenBank/DDBJ whole genome shotgun (WGS) entry which is preliminary data.</text>
</comment>
<dbReference type="InterPro" id="IPR006645">
    <property type="entry name" value="NGN-like_dom"/>
</dbReference>
<evidence type="ECO:0000256" key="1">
    <source>
        <dbReference type="ARBA" id="ARBA00022814"/>
    </source>
</evidence>
<dbReference type="PANTHER" id="PTHR30265:SF7">
    <property type="entry name" value="TRANSCRIPTION ANTITERMINATION PROTEIN RFAH"/>
    <property type="match status" value="1"/>
</dbReference>
<reference evidence="6 7" key="1">
    <citation type="journal article" date="2020" name="Microorganisms">
        <title>Osmotic Adaptation and Compatible Solute Biosynthesis of Phototrophic Bacteria as Revealed from Genome Analyses.</title>
        <authorList>
            <person name="Imhoff J.F."/>
            <person name="Rahn T."/>
            <person name="Kunzel S."/>
            <person name="Keller A."/>
            <person name="Neulinger S.C."/>
        </authorList>
    </citation>
    <scope>NUCLEOTIDE SEQUENCE [LARGE SCALE GENOMIC DNA]</scope>
    <source>
        <strain evidence="6 7">DSM 6210</strain>
    </source>
</reference>
<dbReference type="SMART" id="SM00738">
    <property type="entry name" value="NGN"/>
    <property type="match status" value="1"/>
</dbReference>
<dbReference type="SUPFAM" id="SSF82679">
    <property type="entry name" value="N-utilization substance G protein NusG, N-terminal domain"/>
    <property type="match status" value="1"/>
</dbReference>
<feature type="domain" description="NusG-like N-terminal" evidence="5">
    <location>
        <begin position="83"/>
        <end position="179"/>
    </location>
</feature>
<dbReference type="CDD" id="cd09892">
    <property type="entry name" value="NGN_SP_RfaH"/>
    <property type="match status" value="1"/>
</dbReference>
<evidence type="ECO:0000256" key="4">
    <source>
        <dbReference type="SAM" id="MobiDB-lite"/>
    </source>
</evidence>
<dbReference type="EMBL" id="NRRV01000100">
    <property type="protein sequence ID" value="MBK1633627.1"/>
    <property type="molecule type" value="Genomic_DNA"/>
</dbReference>
<dbReference type="InterPro" id="IPR043425">
    <property type="entry name" value="NusG-like"/>
</dbReference>
<gene>
    <name evidence="6" type="ORF">CKO31_23350</name>
</gene>
<evidence type="ECO:0000313" key="6">
    <source>
        <dbReference type="EMBL" id="MBK1633627.1"/>
    </source>
</evidence>
<organism evidence="6 7">
    <name type="scientific">Thiohalocapsa halophila</name>
    <dbReference type="NCBI Taxonomy" id="69359"/>
    <lineage>
        <taxon>Bacteria</taxon>
        <taxon>Pseudomonadati</taxon>
        <taxon>Pseudomonadota</taxon>
        <taxon>Gammaproteobacteria</taxon>
        <taxon>Chromatiales</taxon>
        <taxon>Chromatiaceae</taxon>
        <taxon>Thiohalocapsa</taxon>
    </lineage>
</organism>
<evidence type="ECO:0000259" key="5">
    <source>
        <dbReference type="SMART" id="SM00738"/>
    </source>
</evidence>